<dbReference type="Proteomes" id="UP001367508">
    <property type="component" value="Unassembled WGS sequence"/>
</dbReference>
<name>A0AAN9MPL3_CANGL</name>
<evidence type="ECO:0000313" key="1">
    <source>
        <dbReference type="EMBL" id="KAK7358261.1"/>
    </source>
</evidence>
<organism evidence="1 2">
    <name type="scientific">Canavalia gladiata</name>
    <name type="common">Sword bean</name>
    <name type="synonym">Dolichos gladiatus</name>
    <dbReference type="NCBI Taxonomy" id="3824"/>
    <lineage>
        <taxon>Eukaryota</taxon>
        <taxon>Viridiplantae</taxon>
        <taxon>Streptophyta</taxon>
        <taxon>Embryophyta</taxon>
        <taxon>Tracheophyta</taxon>
        <taxon>Spermatophyta</taxon>
        <taxon>Magnoliopsida</taxon>
        <taxon>eudicotyledons</taxon>
        <taxon>Gunneridae</taxon>
        <taxon>Pentapetalae</taxon>
        <taxon>rosids</taxon>
        <taxon>fabids</taxon>
        <taxon>Fabales</taxon>
        <taxon>Fabaceae</taxon>
        <taxon>Papilionoideae</taxon>
        <taxon>50 kb inversion clade</taxon>
        <taxon>NPAAA clade</taxon>
        <taxon>indigoferoid/millettioid clade</taxon>
        <taxon>Phaseoleae</taxon>
        <taxon>Canavalia</taxon>
    </lineage>
</organism>
<proteinExistence type="predicted"/>
<keyword evidence="2" id="KW-1185">Reference proteome</keyword>
<gene>
    <name evidence="1" type="ORF">VNO77_00187</name>
</gene>
<evidence type="ECO:0000313" key="2">
    <source>
        <dbReference type="Proteomes" id="UP001367508"/>
    </source>
</evidence>
<dbReference type="EMBL" id="JAYMYQ010000001">
    <property type="protein sequence ID" value="KAK7358261.1"/>
    <property type="molecule type" value="Genomic_DNA"/>
</dbReference>
<dbReference type="AlphaFoldDB" id="A0AAN9MPL3"/>
<comment type="caution">
    <text evidence="1">The sequence shown here is derived from an EMBL/GenBank/DDBJ whole genome shotgun (WGS) entry which is preliminary data.</text>
</comment>
<accession>A0AAN9MPL3</accession>
<protein>
    <submittedName>
        <fullName evidence="1">Uncharacterized protein</fullName>
    </submittedName>
</protein>
<reference evidence="1 2" key="1">
    <citation type="submission" date="2024-01" db="EMBL/GenBank/DDBJ databases">
        <title>The genomes of 5 underutilized Papilionoideae crops provide insights into root nodulation and disease resistanc.</title>
        <authorList>
            <person name="Jiang F."/>
        </authorList>
    </citation>
    <scope>NUCLEOTIDE SEQUENCE [LARGE SCALE GENOMIC DNA]</scope>
    <source>
        <strain evidence="1">LVBAO_FW01</strain>
        <tissue evidence="1">Leaves</tissue>
    </source>
</reference>
<sequence>MMLLSILYSIWSLAFMIRLLIPNVYDELFVFMQVQIITDVNNSSQSFREPHEKVSHLVSPLQSPVGIHTMISVPLLSQLPIL</sequence>